<dbReference type="PANTHER" id="PTHR43033">
    <property type="entry name" value="TRNA(ILE)-LYSIDINE SYNTHASE-RELATED"/>
    <property type="match status" value="1"/>
</dbReference>
<evidence type="ECO:0000259" key="7">
    <source>
        <dbReference type="Pfam" id="PF01171"/>
    </source>
</evidence>
<keyword evidence="2" id="KW-0436">Ligase</keyword>
<organism evidence="8">
    <name type="scientific">human gut metagenome</name>
    <dbReference type="NCBI Taxonomy" id="408170"/>
    <lineage>
        <taxon>unclassified sequences</taxon>
        <taxon>metagenomes</taxon>
        <taxon>organismal metagenomes</taxon>
    </lineage>
</organism>
<evidence type="ECO:0000256" key="3">
    <source>
        <dbReference type="ARBA" id="ARBA00022694"/>
    </source>
</evidence>
<evidence type="ECO:0000313" key="8">
    <source>
        <dbReference type="EMBL" id="EKC60900.1"/>
    </source>
</evidence>
<dbReference type="InterPro" id="IPR011063">
    <property type="entry name" value="TilS/TtcA_N"/>
</dbReference>
<evidence type="ECO:0000256" key="4">
    <source>
        <dbReference type="ARBA" id="ARBA00022741"/>
    </source>
</evidence>
<dbReference type="GO" id="GO:0005524">
    <property type="term" value="F:ATP binding"/>
    <property type="evidence" value="ECO:0007669"/>
    <property type="project" value="UniProtKB-KW"/>
</dbReference>
<dbReference type="SUPFAM" id="SSF52402">
    <property type="entry name" value="Adenine nucleotide alpha hydrolases-like"/>
    <property type="match status" value="1"/>
</dbReference>
<dbReference type="NCBIfam" id="TIGR02432">
    <property type="entry name" value="lysidine_TilS_N"/>
    <property type="match status" value="1"/>
</dbReference>
<keyword evidence="4" id="KW-0547">Nucleotide-binding</keyword>
<keyword evidence="5" id="KW-0067">ATP-binding</keyword>
<feature type="non-terminal residue" evidence="8">
    <location>
        <position position="266"/>
    </location>
</feature>
<proteinExistence type="inferred from homology"/>
<evidence type="ECO:0000256" key="2">
    <source>
        <dbReference type="ARBA" id="ARBA00022598"/>
    </source>
</evidence>
<dbReference type="CDD" id="cd01992">
    <property type="entry name" value="TilS_N"/>
    <property type="match status" value="1"/>
</dbReference>
<evidence type="ECO:0000256" key="1">
    <source>
        <dbReference type="ARBA" id="ARBA00013267"/>
    </source>
</evidence>
<feature type="non-terminal residue" evidence="8">
    <location>
        <position position="1"/>
    </location>
</feature>
<comment type="caution">
    <text evidence="8">The sequence shown here is derived from an EMBL/GenBank/DDBJ whole genome shotgun (WGS) entry which is preliminary data.</text>
</comment>
<sequence length="266" mass="29335">PVLAAVSGGLDSMCLLHFLRGEGYDVSCAHFNHQLRGEEAARDEDFVRAWCEKEDIPFYLGTGDVRAHARATGKSEEEAARDLRYAFLRETAQMLGAQIALAHHADDNAETVLLNFVRGTDLRGLCGMRPKQGDIVRPFLEQTREELVTYARARNIPHVEDHTNADPNAAARNYLRLEILPRFRELNPRAPQHIATTARSLTALDDALEQAAEAALSHAKAQDGGISLSLDCFLAADEVVQPRILLHLADALGLGRKDIGRKQLDA</sequence>
<dbReference type="GO" id="GO:0032267">
    <property type="term" value="F:tRNA(Ile)-lysidine synthase activity"/>
    <property type="evidence" value="ECO:0007669"/>
    <property type="project" value="UniProtKB-EC"/>
</dbReference>
<dbReference type="HAMAP" id="MF_01161">
    <property type="entry name" value="tRNA_Ile_lys_synt"/>
    <property type="match status" value="1"/>
</dbReference>
<keyword evidence="3" id="KW-0819">tRNA processing</keyword>
<reference evidence="8" key="1">
    <citation type="journal article" date="2013" name="Environ. Microbiol.">
        <title>Microbiota from the distal guts of lean and obese adolescents exhibit partial functional redundancy besides clear differences in community structure.</title>
        <authorList>
            <person name="Ferrer M."/>
            <person name="Ruiz A."/>
            <person name="Lanza F."/>
            <person name="Haange S.B."/>
            <person name="Oberbach A."/>
            <person name="Till H."/>
            <person name="Bargiela R."/>
            <person name="Campoy C."/>
            <person name="Segura M.T."/>
            <person name="Richter M."/>
            <person name="von Bergen M."/>
            <person name="Seifert J."/>
            <person name="Suarez A."/>
        </authorList>
    </citation>
    <scope>NUCLEOTIDE SEQUENCE</scope>
</reference>
<evidence type="ECO:0000256" key="5">
    <source>
        <dbReference type="ARBA" id="ARBA00022840"/>
    </source>
</evidence>
<gene>
    <name evidence="8" type="ORF">LEA_12628</name>
</gene>
<dbReference type="Pfam" id="PF01171">
    <property type="entry name" value="ATP_bind_3"/>
    <property type="match status" value="1"/>
</dbReference>
<name>K1T3W3_9ZZZZ</name>
<dbReference type="InterPro" id="IPR014729">
    <property type="entry name" value="Rossmann-like_a/b/a_fold"/>
</dbReference>
<dbReference type="AlphaFoldDB" id="K1T3W3"/>
<dbReference type="InterPro" id="IPR012795">
    <property type="entry name" value="tRNA_Ile_lys_synt_N"/>
</dbReference>
<protein>
    <recommendedName>
        <fullName evidence="1">tRNA(Ile)-lysidine synthetase</fullName>
        <ecNumber evidence="1">6.3.4.19</ecNumber>
    </recommendedName>
</protein>
<accession>K1T3W3</accession>
<dbReference type="InterPro" id="IPR012094">
    <property type="entry name" value="tRNA_Ile_lys_synt"/>
</dbReference>
<comment type="catalytic activity">
    <reaction evidence="6">
        <text>cytidine(34) in tRNA(Ile2) + L-lysine + ATP = lysidine(34) in tRNA(Ile2) + AMP + diphosphate + H(+)</text>
        <dbReference type="Rhea" id="RHEA:43744"/>
        <dbReference type="Rhea" id="RHEA-COMP:10625"/>
        <dbReference type="Rhea" id="RHEA-COMP:10670"/>
        <dbReference type="ChEBI" id="CHEBI:15378"/>
        <dbReference type="ChEBI" id="CHEBI:30616"/>
        <dbReference type="ChEBI" id="CHEBI:32551"/>
        <dbReference type="ChEBI" id="CHEBI:33019"/>
        <dbReference type="ChEBI" id="CHEBI:82748"/>
        <dbReference type="ChEBI" id="CHEBI:83665"/>
        <dbReference type="ChEBI" id="CHEBI:456215"/>
        <dbReference type="EC" id="6.3.4.19"/>
    </reaction>
</comment>
<dbReference type="Gene3D" id="3.40.50.620">
    <property type="entry name" value="HUPs"/>
    <property type="match status" value="1"/>
</dbReference>
<dbReference type="PANTHER" id="PTHR43033:SF1">
    <property type="entry name" value="TRNA(ILE)-LYSIDINE SYNTHASE-RELATED"/>
    <property type="match status" value="1"/>
</dbReference>
<evidence type="ECO:0000256" key="6">
    <source>
        <dbReference type="ARBA" id="ARBA00048539"/>
    </source>
</evidence>
<feature type="domain" description="tRNA(Ile)-lysidine/2-thiocytidine synthase N-terminal" evidence="7">
    <location>
        <begin position="2"/>
        <end position="176"/>
    </location>
</feature>
<dbReference type="GO" id="GO:0008033">
    <property type="term" value="P:tRNA processing"/>
    <property type="evidence" value="ECO:0007669"/>
    <property type="project" value="UniProtKB-KW"/>
</dbReference>
<dbReference type="EC" id="6.3.4.19" evidence="1"/>
<dbReference type="EMBL" id="AJWY01008547">
    <property type="protein sequence ID" value="EKC60900.1"/>
    <property type="molecule type" value="Genomic_DNA"/>
</dbReference>